<reference evidence="6" key="1">
    <citation type="submission" date="2023-06" db="EMBL/GenBank/DDBJ databases">
        <title>Genome-scale phylogeny and comparative genomics of the fungal order Sordariales.</title>
        <authorList>
            <consortium name="Lawrence Berkeley National Laboratory"/>
            <person name="Hensen N."/>
            <person name="Bonometti L."/>
            <person name="Westerberg I."/>
            <person name="Brannstrom I.O."/>
            <person name="Guillou S."/>
            <person name="Cros-Aarteil S."/>
            <person name="Calhoun S."/>
            <person name="Haridas S."/>
            <person name="Kuo A."/>
            <person name="Mondo S."/>
            <person name="Pangilinan J."/>
            <person name="Riley R."/>
            <person name="Labutti K."/>
            <person name="Andreopoulos B."/>
            <person name="Lipzen A."/>
            <person name="Chen C."/>
            <person name="Yanf M."/>
            <person name="Daum C."/>
            <person name="Ng V."/>
            <person name="Clum A."/>
            <person name="Steindorff A."/>
            <person name="Ohm R."/>
            <person name="Martin F."/>
            <person name="Silar P."/>
            <person name="Natvig D."/>
            <person name="Lalanne C."/>
            <person name="Gautier V."/>
            <person name="Ament-Velasquez S.L."/>
            <person name="Kruys A."/>
            <person name="Hutchinson M.I."/>
            <person name="Powell A.J."/>
            <person name="Barry K."/>
            <person name="Miller A.N."/>
            <person name="Grigoriev I.V."/>
            <person name="Debuchy R."/>
            <person name="Gladieux P."/>
            <person name="Thoren M.H."/>
            <person name="Johannesson H."/>
        </authorList>
    </citation>
    <scope>NUCLEOTIDE SEQUENCE</scope>
    <source>
        <strain evidence="6">PSN4</strain>
    </source>
</reference>
<feature type="signal peptide" evidence="4">
    <location>
        <begin position="1"/>
        <end position="20"/>
    </location>
</feature>
<dbReference type="GO" id="GO:0008252">
    <property type="term" value="F:nucleotidase activity"/>
    <property type="evidence" value="ECO:0007669"/>
    <property type="project" value="InterPro"/>
</dbReference>
<evidence type="ECO:0000313" key="6">
    <source>
        <dbReference type="EMBL" id="KAK1750088.1"/>
    </source>
</evidence>
<dbReference type="SUPFAM" id="SSF64167">
    <property type="entry name" value="SurE-like"/>
    <property type="match status" value="1"/>
</dbReference>
<sequence length="335" mass="35019">MRFITAILGAALALSGGCNGVNILMGNDDGFGSGNLRQLYEMLTNAGHNVYIVAPALPQSGQGGRVDFTTEANLTGPAQYNLVPAGAPSVGPDPVDSHIWYYNGTPAACIFVGLDYVLPNFADFKVPDLVLTGPNYGTNLGPFVWTLSGTAGAAYAATARSIPAIALSGSNKAVAYFDVNSTADDAFRVAAVSFKIVESIIKSAPSANAILPLGYGVNVNIPPLFDNYTTVPIIQTRMTGGAEVDEAIPGKTPGTFTWANLSPRALGVNRCLNGDCSLPGETDVVAQGKISLSLYTVDYTAPATPETKSVMRRFAFFTGGKQGHGGKRGLRSWRA</sequence>
<evidence type="ECO:0000259" key="5">
    <source>
        <dbReference type="Pfam" id="PF01975"/>
    </source>
</evidence>
<dbReference type="PANTHER" id="PTHR30457">
    <property type="entry name" value="5'-NUCLEOTIDASE SURE"/>
    <property type="match status" value="1"/>
</dbReference>
<organism evidence="6 7">
    <name type="scientific">Echria macrotheca</name>
    <dbReference type="NCBI Taxonomy" id="438768"/>
    <lineage>
        <taxon>Eukaryota</taxon>
        <taxon>Fungi</taxon>
        <taxon>Dikarya</taxon>
        <taxon>Ascomycota</taxon>
        <taxon>Pezizomycotina</taxon>
        <taxon>Sordariomycetes</taxon>
        <taxon>Sordariomycetidae</taxon>
        <taxon>Sordariales</taxon>
        <taxon>Schizotheciaceae</taxon>
        <taxon>Echria</taxon>
    </lineage>
</organism>
<protein>
    <submittedName>
        <fullName evidence="6">Acid phosphatase</fullName>
    </submittedName>
</protein>
<evidence type="ECO:0000256" key="2">
    <source>
        <dbReference type="ARBA" id="ARBA00022723"/>
    </source>
</evidence>
<dbReference type="NCBIfam" id="TIGR00087">
    <property type="entry name" value="surE"/>
    <property type="match status" value="1"/>
</dbReference>
<dbReference type="PANTHER" id="PTHR30457:SF0">
    <property type="entry name" value="PHOSPHATASE, PUTATIVE (AFU_ORTHOLOGUE AFUA_4G01070)-RELATED"/>
    <property type="match status" value="1"/>
</dbReference>
<keyword evidence="4" id="KW-0732">Signal</keyword>
<comment type="similarity">
    <text evidence="1">Belongs to the SurE nucleotidase family.</text>
</comment>
<gene>
    <name evidence="6" type="ORF">QBC47DRAFT_332463</name>
</gene>
<dbReference type="Proteomes" id="UP001239445">
    <property type="component" value="Unassembled WGS sequence"/>
</dbReference>
<evidence type="ECO:0000256" key="1">
    <source>
        <dbReference type="ARBA" id="ARBA00011062"/>
    </source>
</evidence>
<comment type="caution">
    <text evidence="6">The sequence shown here is derived from an EMBL/GenBank/DDBJ whole genome shotgun (WGS) entry which is preliminary data.</text>
</comment>
<dbReference type="InterPro" id="IPR030048">
    <property type="entry name" value="SurE"/>
</dbReference>
<dbReference type="Gene3D" id="3.40.1210.10">
    <property type="entry name" value="Survival protein SurE-like phosphatase/nucleotidase"/>
    <property type="match status" value="1"/>
</dbReference>
<name>A0AAJ0F480_9PEZI</name>
<keyword evidence="3" id="KW-0378">Hydrolase</keyword>
<evidence type="ECO:0000313" key="7">
    <source>
        <dbReference type="Proteomes" id="UP001239445"/>
    </source>
</evidence>
<dbReference type="AlphaFoldDB" id="A0AAJ0F480"/>
<keyword evidence="7" id="KW-1185">Reference proteome</keyword>
<dbReference type="GO" id="GO:0046872">
    <property type="term" value="F:metal ion binding"/>
    <property type="evidence" value="ECO:0007669"/>
    <property type="project" value="UniProtKB-KW"/>
</dbReference>
<dbReference type="EMBL" id="MU839849">
    <property type="protein sequence ID" value="KAK1750088.1"/>
    <property type="molecule type" value="Genomic_DNA"/>
</dbReference>
<accession>A0AAJ0F480</accession>
<feature type="chain" id="PRO_5042476607" evidence="4">
    <location>
        <begin position="21"/>
        <end position="335"/>
    </location>
</feature>
<dbReference type="InterPro" id="IPR036523">
    <property type="entry name" value="SurE-like_sf"/>
</dbReference>
<dbReference type="Pfam" id="PF01975">
    <property type="entry name" value="SurE"/>
    <property type="match status" value="1"/>
</dbReference>
<evidence type="ECO:0000256" key="3">
    <source>
        <dbReference type="ARBA" id="ARBA00022801"/>
    </source>
</evidence>
<keyword evidence="2" id="KW-0479">Metal-binding</keyword>
<dbReference type="InterPro" id="IPR002828">
    <property type="entry name" value="SurE-like_Pase/nucleotidase"/>
</dbReference>
<feature type="domain" description="Survival protein SurE-like phosphatase/nucleotidase" evidence="5">
    <location>
        <begin position="23"/>
        <end position="225"/>
    </location>
</feature>
<evidence type="ECO:0000256" key="4">
    <source>
        <dbReference type="SAM" id="SignalP"/>
    </source>
</evidence>
<proteinExistence type="inferred from homology"/>
<dbReference type="PROSITE" id="PS51257">
    <property type="entry name" value="PROKAR_LIPOPROTEIN"/>
    <property type="match status" value="1"/>
</dbReference>